<dbReference type="PANTHER" id="PTHR11269:SF16">
    <property type="entry name" value="PERIOD CIRCADIAN PROTEIN"/>
    <property type="match status" value="1"/>
</dbReference>
<feature type="compositionally biased region" description="Polar residues" evidence="7">
    <location>
        <begin position="8"/>
        <end position="17"/>
    </location>
</feature>
<dbReference type="Pfam" id="PF14598">
    <property type="entry name" value="PAS_11"/>
    <property type="match status" value="1"/>
</dbReference>
<reference evidence="9" key="1">
    <citation type="journal article" date="2023" name="IScience">
        <title>Live-bearing cockroach genome reveals convergent evolutionary mechanisms linked to viviparity in insects and beyond.</title>
        <authorList>
            <person name="Fouks B."/>
            <person name="Harrison M.C."/>
            <person name="Mikhailova A.A."/>
            <person name="Marchal E."/>
            <person name="English S."/>
            <person name="Carruthers M."/>
            <person name="Jennings E.C."/>
            <person name="Chiamaka E.L."/>
            <person name="Frigard R.A."/>
            <person name="Pippel M."/>
            <person name="Attardo G.M."/>
            <person name="Benoit J.B."/>
            <person name="Bornberg-Bauer E."/>
            <person name="Tobe S.S."/>
        </authorList>
    </citation>
    <scope>NUCLEOTIDE SEQUENCE</scope>
    <source>
        <strain evidence="9">Stay&amp;Tobe</strain>
    </source>
</reference>
<dbReference type="CDD" id="cd00130">
    <property type="entry name" value="PAS"/>
    <property type="match status" value="2"/>
</dbReference>
<dbReference type="Proteomes" id="UP001233999">
    <property type="component" value="Unassembled WGS sequence"/>
</dbReference>
<feature type="domain" description="PAS" evidence="8">
    <location>
        <begin position="228"/>
        <end position="269"/>
    </location>
</feature>
<dbReference type="GO" id="GO:0032922">
    <property type="term" value="P:circadian regulation of gene expression"/>
    <property type="evidence" value="ECO:0007669"/>
    <property type="project" value="TreeGrafter"/>
</dbReference>
<keyword evidence="10" id="KW-1185">Reference proteome</keyword>
<dbReference type="AlphaFoldDB" id="A0AAD8A3M2"/>
<dbReference type="GO" id="GO:0000122">
    <property type="term" value="P:negative regulation of transcription by RNA polymerase II"/>
    <property type="evidence" value="ECO:0007669"/>
    <property type="project" value="TreeGrafter"/>
</dbReference>
<dbReference type="InterPro" id="IPR050760">
    <property type="entry name" value="Period_circadian_regulator"/>
</dbReference>
<evidence type="ECO:0000256" key="2">
    <source>
        <dbReference type="ARBA" id="ARBA00022553"/>
    </source>
</evidence>
<evidence type="ECO:0000256" key="3">
    <source>
        <dbReference type="ARBA" id="ARBA00022737"/>
    </source>
</evidence>
<evidence type="ECO:0000313" key="10">
    <source>
        <dbReference type="Proteomes" id="UP001233999"/>
    </source>
</evidence>
<dbReference type="PANTHER" id="PTHR11269">
    <property type="entry name" value="PERIOD CIRCADIAN PROTEIN"/>
    <property type="match status" value="1"/>
</dbReference>
<name>A0AAD8A3M2_DIPPU</name>
<feature type="domain" description="PAS" evidence="8">
    <location>
        <begin position="379"/>
        <end position="426"/>
    </location>
</feature>
<dbReference type="GO" id="GO:0000976">
    <property type="term" value="F:transcription cis-regulatory region binding"/>
    <property type="evidence" value="ECO:0007669"/>
    <property type="project" value="TreeGrafter"/>
</dbReference>
<evidence type="ECO:0000256" key="6">
    <source>
        <dbReference type="ARBA" id="ARBA00040849"/>
    </source>
</evidence>
<keyword evidence="3" id="KW-0677">Repeat</keyword>
<dbReference type="InterPro" id="IPR000014">
    <property type="entry name" value="PAS"/>
</dbReference>
<sequence>YKNETIEQETATHNTKISDSAYSNSSNSQSQRSGSSKSRHSNSSGSSGYCGHAPSMQSSGNEPFPQPHTTKRNKDKEHKKKKLKSSTTLATSTAAAIITAVPEHDNSVPSLLTAIPLPGTVAEETEIAEAVSDGSVISSNAGAALGAAGVLPATTPGQENEALQISSLTQTLSCIKKMKFIKDHPTDVPENSESKTGTLPVVTEEKEEHVPTGIEAEPSTLNEGEFCVVVSMQDGMVVFTTPSITDVIGFPKDMWLGRSFIDFIHPKDRTAFTNHVTSGVITPLTHANSKGGTYPGKNPFYCSLRKYRGLKSCGFGVTEKEVSYLPFQLNVVFRELSPESGSSSIFIVITAKHISSAYKHGGETCVSPKFVTRHLASCKLTHLDPESMPYLGYLPHNLLGNSILEYYHPEDLPFLKEVYQNIMKESGTTFRSKPYHFRAQNGCFVLLETDWSSFINPWSKKLEFVIGQHRVLKGPENPDVFMTPREEDTLQISEEVLKESKIIQDEIRSLLNE</sequence>
<evidence type="ECO:0000313" key="9">
    <source>
        <dbReference type="EMBL" id="KAJ9592040.1"/>
    </source>
</evidence>
<evidence type="ECO:0000259" key="8">
    <source>
        <dbReference type="PROSITE" id="PS50112"/>
    </source>
</evidence>
<dbReference type="InterPro" id="IPR035965">
    <property type="entry name" value="PAS-like_dom_sf"/>
</dbReference>
<keyword evidence="2" id="KW-0597">Phosphoprotein</keyword>
<feature type="region of interest" description="Disordered" evidence="7">
    <location>
        <begin position="1"/>
        <end position="88"/>
    </location>
</feature>
<keyword evidence="5" id="KW-0539">Nucleus</keyword>
<proteinExistence type="predicted"/>
<gene>
    <name evidence="9" type="ORF">L9F63_001419</name>
</gene>
<dbReference type="GO" id="GO:0005634">
    <property type="term" value="C:nucleus"/>
    <property type="evidence" value="ECO:0007669"/>
    <property type="project" value="UniProtKB-SubCell"/>
</dbReference>
<evidence type="ECO:0000256" key="7">
    <source>
        <dbReference type="SAM" id="MobiDB-lite"/>
    </source>
</evidence>
<comment type="caution">
    <text evidence="9">The sequence shown here is derived from an EMBL/GenBank/DDBJ whole genome shotgun (WGS) entry which is preliminary data.</text>
</comment>
<evidence type="ECO:0000256" key="4">
    <source>
        <dbReference type="ARBA" id="ARBA00023108"/>
    </source>
</evidence>
<dbReference type="Gene3D" id="3.30.450.20">
    <property type="entry name" value="PAS domain"/>
    <property type="match status" value="2"/>
</dbReference>
<feature type="non-terminal residue" evidence="9">
    <location>
        <position position="513"/>
    </location>
</feature>
<accession>A0AAD8A3M2</accession>
<evidence type="ECO:0000256" key="1">
    <source>
        <dbReference type="ARBA" id="ARBA00004123"/>
    </source>
</evidence>
<dbReference type="EMBL" id="JASPKZ010003849">
    <property type="protein sequence ID" value="KAJ9592040.1"/>
    <property type="molecule type" value="Genomic_DNA"/>
</dbReference>
<feature type="compositionally biased region" description="Basic residues" evidence="7">
    <location>
        <begin position="69"/>
        <end position="84"/>
    </location>
</feature>
<evidence type="ECO:0000256" key="5">
    <source>
        <dbReference type="ARBA" id="ARBA00023242"/>
    </source>
</evidence>
<dbReference type="GO" id="GO:0001222">
    <property type="term" value="F:transcription corepressor binding"/>
    <property type="evidence" value="ECO:0007669"/>
    <property type="project" value="TreeGrafter"/>
</dbReference>
<comment type="subcellular location">
    <subcellularLocation>
        <location evidence="1">Nucleus</location>
    </subcellularLocation>
</comment>
<dbReference type="SUPFAM" id="SSF55785">
    <property type="entry name" value="PYP-like sensor domain (PAS domain)"/>
    <property type="match status" value="2"/>
</dbReference>
<organism evidence="9 10">
    <name type="scientific">Diploptera punctata</name>
    <name type="common">Pacific beetle cockroach</name>
    <dbReference type="NCBI Taxonomy" id="6984"/>
    <lineage>
        <taxon>Eukaryota</taxon>
        <taxon>Metazoa</taxon>
        <taxon>Ecdysozoa</taxon>
        <taxon>Arthropoda</taxon>
        <taxon>Hexapoda</taxon>
        <taxon>Insecta</taxon>
        <taxon>Pterygota</taxon>
        <taxon>Neoptera</taxon>
        <taxon>Polyneoptera</taxon>
        <taxon>Dictyoptera</taxon>
        <taxon>Blattodea</taxon>
        <taxon>Blaberoidea</taxon>
        <taxon>Blaberidae</taxon>
        <taxon>Diplopterinae</taxon>
        <taxon>Diploptera</taxon>
    </lineage>
</organism>
<reference evidence="9" key="2">
    <citation type="submission" date="2023-05" db="EMBL/GenBank/DDBJ databases">
        <authorList>
            <person name="Fouks B."/>
        </authorList>
    </citation>
    <scope>NUCLEOTIDE SEQUENCE</scope>
    <source>
        <strain evidence="9">Stay&amp;Tobe</strain>
        <tissue evidence="9">Testes</tissue>
    </source>
</reference>
<dbReference type="FunFam" id="3.30.450.20:FF:000066">
    <property type="entry name" value="Period circadian protein"/>
    <property type="match status" value="1"/>
</dbReference>
<dbReference type="GO" id="GO:0043153">
    <property type="term" value="P:entrainment of circadian clock by photoperiod"/>
    <property type="evidence" value="ECO:0007669"/>
    <property type="project" value="TreeGrafter"/>
</dbReference>
<feature type="compositionally biased region" description="Low complexity" evidence="7">
    <location>
        <begin position="18"/>
        <end position="47"/>
    </location>
</feature>
<protein>
    <recommendedName>
        <fullName evidence="6">Period circadian protein</fullName>
    </recommendedName>
</protein>
<dbReference type="GO" id="GO:0005737">
    <property type="term" value="C:cytoplasm"/>
    <property type="evidence" value="ECO:0007669"/>
    <property type="project" value="TreeGrafter"/>
</dbReference>
<keyword evidence="4" id="KW-0090">Biological rhythms</keyword>
<feature type="non-terminal residue" evidence="9">
    <location>
        <position position="1"/>
    </location>
</feature>
<dbReference type="PROSITE" id="PS50112">
    <property type="entry name" value="PAS"/>
    <property type="match status" value="2"/>
</dbReference>
<dbReference type="SMART" id="SM00091">
    <property type="entry name" value="PAS"/>
    <property type="match status" value="2"/>
</dbReference>